<keyword evidence="3" id="KW-1185">Reference proteome</keyword>
<evidence type="ECO:0008006" key="4">
    <source>
        <dbReference type="Google" id="ProtNLM"/>
    </source>
</evidence>
<dbReference type="PANTHER" id="PTHR47939">
    <property type="entry name" value="MEMBRANE-ASSOCIATED SALT-INDUCIBLE PROTEIN-LIKE"/>
    <property type="match status" value="1"/>
</dbReference>
<evidence type="ECO:0000313" key="3">
    <source>
        <dbReference type="Proteomes" id="UP000745764"/>
    </source>
</evidence>
<accession>A0A9N8KGB0</accession>
<dbReference type="OrthoDB" id="185373at2759"/>
<comment type="caution">
    <text evidence="2">The sequence shown here is derived from an EMBL/GenBank/DDBJ whole genome shotgun (WGS) entry which is preliminary data.</text>
</comment>
<name>A0A9N8KGB0_9PEZI</name>
<dbReference type="EMBL" id="CAINUL010000002">
    <property type="protein sequence ID" value="CAD0107506.1"/>
    <property type="molecule type" value="Genomic_DNA"/>
</dbReference>
<evidence type="ECO:0000256" key="1">
    <source>
        <dbReference type="ARBA" id="ARBA00022737"/>
    </source>
</evidence>
<dbReference type="AlphaFoldDB" id="A0A9N8KGB0"/>
<organism evidence="2 3">
    <name type="scientific">Aureobasidium uvarum</name>
    <dbReference type="NCBI Taxonomy" id="2773716"/>
    <lineage>
        <taxon>Eukaryota</taxon>
        <taxon>Fungi</taxon>
        <taxon>Dikarya</taxon>
        <taxon>Ascomycota</taxon>
        <taxon>Pezizomycotina</taxon>
        <taxon>Dothideomycetes</taxon>
        <taxon>Dothideomycetidae</taxon>
        <taxon>Dothideales</taxon>
        <taxon>Saccotheciaceae</taxon>
        <taxon>Aureobasidium</taxon>
    </lineage>
</organism>
<dbReference type="Gene3D" id="1.25.40.10">
    <property type="entry name" value="Tetratricopeptide repeat domain"/>
    <property type="match status" value="2"/>
</dbReference>
<sequence>MRSHLNRVVFRKLLASEPIAHRGCLRPHQHTPPCPPHIQVLPRAQRRFFMNIFKKPQRVASEPRMAPGLEKMMEYSKMERLSARLPPPEDVLKAVTDFLHSKWDKNNGTKAIPDVHAQHLLRCLNYLDQHLGLSTLEPDMLRRWIEVFDHRAHRKSSIYRELVGLLYNALCQNRLQISERLTMKDVNVYIKAMCAVGGTESARDEAIKYGRNYSDTVGYKPLPSWEYIIKGFARERNEQELLCTLEHIDEYATEGSRKMAIERILSFYLNEENIEKATEWYNKVKEHTVKVESFQRSQRKLLSLSMHTSNSKLGQLVIRDITAGTPTKYQWDTMLEWAVATGKGADEIDRMISVMERANQSLPKDEWRIPDTRTLNLLVKVAVDRKDPYLAERLISVGGTRNIQPDALTLIYQMQYRLAVKDVDGALTVYKHLQSHDLSKNDDVSVVNELIRTMCASGRQDFDSIMNVAADLSDRQAPFEPETVSALSVLHLSRDEVHDVIDLINTHVYSFDMAGRASVQSTLIDYCLRPSTTTAQAWDTYIILKQVFDDTAREQRVKVMNDFFRRQRPDMAVHVFNHMRAHTRQDTIPTVDTYVACLSGIGKLRDEESLEVVYNQLKLDFNIEPNTHLYNALMKAYTSCEAPRTALGFWDDIATSLEGPNINSIHLAMRACEDAPWGDEKARKIWVKLRRTGIELDQDLWASYAAALVGNGHVENAISSLEEAHVEQGLDMDTLVIGSLYNAAPGQVKKGVVEAWAKERYPEIWAALEDIGTRVSEQTQLPEFKIDREVEA</sequence>
<evidence type="ECO:0000313" key="2">
    <source>
        <dbReference type="EMBL" id="CAD0107506.1"/>
    </source>
</evidence>
<protein>
    <recommendedName>
        <fullName evidence="4">Complex I intermediate-associated protein 84, mitochondrial</fullName>
    </recommendedName>
</protein>
<proteinExistence type="predicted"/>
<dbReference type="InterPro" id="IPR050667">
    <property type="entry name" value="PPR-containing_protein"/>
</dbReference>
<gene>
    <name evidence="2" type="ORF">AWRI4620_LOCUS1761</name>
</gene>
<keyword evidence="1" id="KW-0677">Repeat</keyword>
<dbReference type="PANTHER" id="PTHR47939:SF13">
    <property type="entry name" value="OS03G0201400 PROTEIN"/>
    <property type="match status" value="1"/>
</dbReference>
<dbReference type="Proteomes" id="UP000745764">
    <property type="component" value="Unassembled WGS sequence"/>
</dbReference>
<dbReference type="InterPro" id="IPR011990">
    <property type="entry name" value="TPR-like_helical_dom_sf"/>
</dbReference>
<reference evidence="2" key="1">
    <citation type="submission" date="2020-06" db="EMBL/GenBank/DDBJ databases">
        <authorList>
            <person name="Onetto C."/>
        </authorList>
    </citation>
    <scope>NUCLEOTIDE SEQUENCE</scope>
</reference>